<proteinExistence type="predicted"/>
<organism evidence="1 2">
    <name type="scientific">Kickxella alabastrina</name>
    <dbReference type="NCBI Taxonomy" id="61397"/>
    <lineage>
        <taxon>Eukaryota</taxon>
        <taxon>Fungi</taxon>
        <taxon>Fungi incertae sedis</taxon>
        <taxon>Zoopagomycota</taxon>
        <taxon>Kickxellomycotina</taxon>
        <taxon>Kickxellomycetes</taxon>
        <taxon>Kickxellales</taxon>
        <taxon>Kickxellaceae</taxon>
        <taxon>Kickxella</taxon>
    </lineage>
</organism>
<name>A0ACC1IDP8_9FUNG</name>
<gene>
    <name evidence="1" type="ORF">LPJ66_005660</name>
</gene>
<accession>A0ACC1IDP8</accession>
<reference evidence="1" key="1">
    <citation type="submission" date="2022-07" db="EMBL/GenBank/DDBJ databases">
        <title>Phylogenomic reconstructions and comparative analyses of Kickxellomycotina fungi.</title>
        <authorList>
            <person name="Reynolds N.K."/>
            <person name="Stajich J.E."/>
            <person name="Barry K."/>
            <person name="Grigoriev I.V."/>
            <person name="Crous P."/>
            <person name="Smith M.E."/>
        </authorList>
    </citation>
    <scope>NUCLEOTIDE SEQUENCE</scope>
    <source>
        <strain evidence="1">Benny 63K</strain>
    </source>
</reference>
<comment type="caution">
    <text evidence="1">The sequence shown here is derived from an EMBL/GenBank/DDBJ whole genome shotgun (WGS) entry which is preliminary data.</text>
</comment>
<protein>
    <submittedName>
        <fullName evidence="1">Uncharacterized protein</fullName>
    </submittedName>
</protein>
<sequence length="640" mass="71354">MYNHKDEGLGDCRSPLAAMPSPPQSSSLTLPSKLILAVSVNSSRLPIASAEWQAMESLAFTLRSSVNPQFCAQLAIMLLSNVPTDMLNSAMEQLGMLLRCDFIGGLPVEISTRILEFVPVSDIARNVSLVNRRWHAVATQPCLWRRLFYRRGWAVDKKRWDFYCSIPQGLSATTILRDSAVFQTSRAIALAASFTAPHDLADTGALTTAAIEAQLADTSWAMALGTSRLPVWEPQQIAIAKAKYHALRARRSTLASLGMASANQRHFFESASMMPLVSSLPETFSLTLPSSPVPSLRNFQGTALTRSQKQTNIHYQEDRPIHWRKVYSEYHLLLENWRSGRCRVDRWESAHSEGVYCLQFDRCNRLFTGSKDHSVKLWHLSEAGSQLTQLATLRGHTGSVLTLQVESNMLITGSSDASVCVWDTKTLLIRQRLAHPSAVLSLRFNNRWLATACKDSMLRVWQRDNCGFINPIELSGHAIAVNAIHLHNDRLVSASGDRTIRVWDLNTRSCVLTLVEHTRGVACLDFDGKYIVSGSSDRTIRIWNAETGACERTISNAHGDLVRTVMFDRSMNIVVSGSYDGSIKIWQFSTGALTHRINNVHTSRVFKLMLDKSRIVSCSHDCSISIIDFAAELSHARLLL</sequence>
<evidence type="ECO:0000313" key="1">
    <source>
        <dbReference type="EMBL" id="KAJ1893589.1"/>
    </source>
</evidence>
<dbReference type="Proteomes" id="UP001150581">
    <property type="component" value="Unassembled WGS sequence"/>
</dbReference>
<keyword evidence="2" id="KW-1185">Reference proteome</keyword>
<evidence type="ECO:0000313" key="2">
    <source>
        <dbReference type="Proteomes" id="UP001150581"/>
    </source>
</evidence>
<dbReference type="EMBL" id="JANBPG010000813">
    <property type="protein sequence ID" value="KAJ1893589.1"/>
    <property type="molecule type" value="Genomic_DNA"/>
</dbReference>